<dbReference type="Proteomes" id="UP000193077">
    <property type="component" value="Unassembled WGS sequence"/>
</dbReference>
<dbReference type="AlphaFoldDB" id="A0A1Y5SB48"/>
<sequence>MKIRAATAHDLPAICDIHTRSWRIAYAGMLPDDFLGAPLEAWMADAWADVPTGEVLLLVAETSDIVGFACVRCDHPDGPLLDNLHVAQAAQGQGVGLALMQEAVKHLADMGKTGMWLEVLSGNISARRFYARLGGVEGSVFRDAVAGHPVPGHRVVWDGFEKILSAGQKS</sequence>
<keyword evidence="2" id="KW-0012">Acyltransferase</keyword>
<dbReference type="PROSITE" id="PS51186">
    <property type="entry name" value="GNAT"/>
    <property type="match status" value="1"/>
</dbReference>
<evidence type="ECO:0000313" key="5">
    <source>
        <dbReference type="Proteomes" id="UP000193077"/>
    </source>
</evidence>
<dbReference type="GO" id="GO:0016747">
    <property type="term" value="F:acyltransferase activity, transferring groups other than amino-acyl groups"/>
    <property type="evidence" value="ECO:0007669"/>
    <property type="project" value="InterPro"/>
</dbReference>
<dbReference type="InterPro" id="IPR000182">
    <property type="entry name" value="GNAT_dom"/>
</dbReference>
<evidence type="ECO:0000313" key="4">
    <source>
        <dbReference type="EMBL" id="SLN35952.1"/>
    </source>
</evidence>
<keyword evidence="1 4" id="KW-0808">Transferase</keyword>
<gene>
    <name evidence="4" type="ORF">TRL7639_01717</name>
</gene>
<reference evidence="4 5" key="1">
    <citation type="submission" date="2017-03" db="EMBL/GenBank/DDBJ databases">
        <authorList>
            <person name="Afonso C.L."/>
            <person name="Miller P.J."/>
            <person name="Scott M.A."/>
            <person name="Spackman E."/>
            <person name="Goraichik I."/>
            <person name="Dimitrov K.M."/>
            <person name="Suarez D.L."/>
            <person name="Swayne D.E."/>
        </authorList>
    </citation>
    <scope>NUCLEOTIDE SEQUENCE [LARGE SCALE GENOMIC DNA]</scope>
    <source>
        <strain evidence="4 5">CECT 7639</strain>
    </source>
</reference>
<dbReference type="EMBL" id="FWFO01000001">
    <property type="protein sequence ID" value="SLN35952.1"/>
    <property type="molecule type" value="Genomic_DNA"/>
</dbReference>
<dbReference type="Pfam" id="PF00583">
    <property type="entry name" value="Acetyltransf_1"/>
    <property type="match status" value="1"/>
</dbReference>
<accession>A0A1Y5SB48</accession>
<keyword evidence="5" id="KW-1185">Reference proteome</keyword>
<organism evidence="4 5">
    <name type="scientific">Falsiruegeria litorea R37</name>
    <dbReference type="NCBI Taxonomy" id="1200284"/>
    <lineage>
        <taxon>Bacteria</taxon>
        <taxon>Pseudomonadati</taxon>
        <taxon>Pseudomonadota</taxon>
        <taxon>Alphaproteobacteria</taxon>
        <taxon>Rhodobacterales</taxon>
        <taxon>Roseobacteraceae</taxon>
        <taxon>Falsiruegeria</taxon>
    </lineage>
</organism>
<evidence type="ECO:0000259" key="3">
    <source>
        <dbReference type="PROSITE" id="PS51186"/>
    </source>
</evidence>
<evidence type="ECO:0000256" key="2">
    <source>
        <dbReference type="ARBA" id="ARBA00023315"/>
    </source>
</evidence>
<proteinExistence type="predicted"/>
<protein>
    <submittedName>
        <fullName evidence="4">Ribosomal-protein-alanine N-acetyltransferase</fullName>
    </submittedName>
</protein>
<dbReference type="SUPFAM" id="SSF55729">
    <property type="entry name" value="Acyl-CoA N-acyltransferases (Nat)"/>
    <property type="match status" value="1"/>
</dbReference>
<evidence type="ECO:0000256" key="1">
    <source>
        <dbReference type="ARBA" id="ARBA00022679"/>
    </source>
</evidence>
<feature type="domain" description="N-acetyltransferase" evidence="3">
    <location>
        <begin position="1"/>
        <end position="167"/>
    </location>
</feature>
<dbReference type="CDD" id="cd04301">
    <property type="entry name" value="NAT_SF"/>
    <property type="match status" value="1"/>
</dbReference>
<dbReference type="PANTHER" id="PTHR43877">
    <property type="entry name" value="AMINOALKYLPHOSPHONATE N-ACETYLTRANSFERASE-RELATED-RELATED"/>
    <property type="match status" value="1"/>
</dbReference>
<name>A0A1Y5SB48_9RHOB</name>
<dbReference type="InterPro" id="IPR050832">
    <property type="entry name" value="Bact_Acetyltransf"/>
</dbReference>
<dbReference type="Gene3D" id="3.40.630.30">
    <property type="match status" value="1"/>
</dbReference>
<dbReference type="OrthoDB" id="273614at2"/>
<dbReference type="RefSeq" id="WP_085795290.1">
    <property type="nucleotide sequence ID" value="NZ_FWFO01000001.1"/>
</dbReference>
<dbReference type="InterPro" id="IPR016181">
    <property type="entry name" value="Acyl_CoA_acyltransferase"/>
</dbReference>